<evidence type="ECO:0000259" key="1">
    <source>
        <dbReference type="Pfam" id="PF20415"/>
    </source>
</evidence>
<dbReference type="InterPro" id="IPR046522">
    <property type="entry name" value="DUF6699"/>
</dbReference>
<feature type="domain" description="DUF6699" evidence="1">
    <location>
        <begin position="260"/>
        <end position="388"/>
    </location>
</feature>
<dbReference type="AlphaFoldDB" id="A0A5C3Q9G5"/>
<proteinExistence type="predicted"/>
<organism evidence="2 3">
    <name type="scientific">Pterulicium gracile</name>
    <dbReference type="NCBI Taxonomy" id="1884261"/>
    <lineage>
        <taxon>Eukaryota</taxon>
        <taxon>Fungi</taxon>
        <taxon>Dikarya</taxon>
        <taxon>Basidiomycota</taxon>
        <taxon>Agaricomycotina</taxon>
        <taxon>Agaricomycetes</taxon>
        <taxon>Agaricomycetidae</taxon>
        <taxon>Agaricales</taxon>
        <taxon>Pleurotineae</taxon>
        <taxon>Pterulaceae</taxon>
        <taxon>Pterulicium</taxon>
    </lineage>
</organism>
<evidence type="ECO:0000313" key="2">
    <source>
        <dbReference type="EMBL" id="TFK98216.1"/>
    </source>
</evidence>
<keyword evidence="3" id="KW-1185">Reference proteome</keyword>
<dbReference type="Proteomes" id="UP000305067">
    <property type="component" value="Unassembled WGS sequence"/>
</dbReference>
<dbReference type="STRING" id="1884261.A0A5C3Q9G5"/>
<dbReference type="EMBL" id="ML178841">
    <property type="protein sequence ID" value="TFK98216.1"/>
    <property type="molecule type" value="Genomic_DNA"/>
</dbReference>
<sequence>MSYAYGHSPNRYQAGLPRAHSPFVPPASPYASPYMGGSSALPGDPMMQAGSAYGATNAYGAPSSGAGGGYATWSDVKDRRNSFNGGDPYNTHSLHRRRSFNGAEGYAGSMGGGSAYGGAAPYAAGGMGSQYGAPGTSPYAAGGGAAPYAAGGTSPYMGSGAHSSYSGPVYEPHSWTSYLAQQGIPYSNTPYRSASPMPGYGNMGSAYGGSAYGGSSALIIHPYINADVPRPDFIFDLGIAAFSPQRYMQTYGGTGVMTLSTEELQEFAAHPPLARLRIVHESLPLWPIDLEYNASPELSGSSMSMGGNAPPITLGDVLVVLHQRLHERITPMEWSSIDQNHQYHVAKAYSRRCRNEERIMPGSEPRQRADGVKRVDFLLGRSRLVGLKMISEMERGVVTMTLVTS</sequence>
<dbReference type="Pfam" id="PF20415">
    <property type="entry name" value="DUF6699"/>
    <property type="match status" value="1"/>
</dbReference>
<protein>
    <recommendedName>
        <fullName evidence="1">DUF6699 domain-containing protein</fullName>
    </recommendedName>
</protein>
<reference evidence="2 3" key="1">
    <citation type="journal article" date="2019" name="Nat. Ecol. Evol.">
        <title>Megaphylogeny resolves global patterns of mushroom evolution.</title>
        <authorList>
            <person name="Varga T."/>
            <person name="Krizsan K."/>
            <person name="Foldi C."/>
            <person name="Dima B."/>
            <person name="Sanchez-Garcia M."/>
            <person name="Sanchez-Ramirez S."/>
            <person name="Szollosi G.J."/>
            <person name="Szarkandi J.G."/>
            <person name="Papp V."/>
            <person name="Albert L."/>
            <person name="Andreopoulos W."/>
            <person name="Angelini C."/>
            <person name="Antonin V."/>
            <person name="Barry K.W."/>
            <person name="Bougher N.L."/>
            <person name="Buchanan P."/>
            <person name="Buyck B."/>
            <person name="Bense V."/>
            <person name="Catcheside P."/>
            <person name="Chovatia M."/>
            <person name="Cooper J."/>
            <person name="Damon W."/>
            <person name="Desjardin D."/>
            <person name="Finy P."/>
            <person name="Geml J."/>
            <person name="Haridas S."/>
            <person name="Hughes K."/>
            <person name="Justo A."/>
            <person name="Karasinski D."/>
            <person name="Kautmanova I."/>
            <person name="Kiss B."/>
            <person name="Kocsube S."/>
            <person name="Kotiranta H."/>
            <person name="LaButti K.M."/>
            <person name="Lechner B.E."/>
            <person name="Liimatainen K."/>
            <person name="Lipzen A."/>
            <person name="Lukacs Z."/>
            <person name="Mihaltcheva S."/>
            <person name="Morgado L.N."/>
            <person name="Niskanen T."/>
            <person name="Noordeloos M.E."/>
            <person name="Ohm R.A."/>
            <person name="Ortiz-Santana B."/>
            <person name="Ovrebo C."/>
            <person name="Racz N."/>
            <person name="Riley R."/>
            <person name="Savchenko A."/>
            <person name="Shiryaev A."/>
            <person name="Soop K."/>
            <person name="Spirin V."/>
            <person name="Szebenyi C."/>
            <person name="Tomsovsky M."/>
            <person name="Tulloss R.E."/>
            <person name="Uehling J."/>
            <person name="Grigoriev I.V."/>
            <person name="Vagvolgyi C."/>
            <person name="Papp T."/>
            <person name="Martin F.M."/>
            <person name="Miettinen O."/>
            <person name="Hibbett D.S."/>
            <person name="Nagy L.G."/>
        </authorList>
    </citation>
    <scope>NUCLEOTIDE SEQUENCE [LARGE SCALE GENOMIC DNA]</scope>
    <source>
        <strain evidence="2 3">CBS 309.79</strain>
    </source>
</reference>
<dbReference type="OrthoDB" id="3251728at2759"/>
<name>A0A5C3Q9G5_9AGAR</name>
<evidence type="ECO:0000313" key="3">
    <source>
        <dbReference type="Proteomes" id="UP000305067"/>
    </source>
</evidence>
<accession>A0A5C3Q9G5</accession>
<gene>
    <name evidence="2" type="ORF">BDV98DRAFT_573260</name>
</gene>